<evidence type="ECO:0000259" key="1">
    <source>
        <dbReference type="Pfam" id="PF08281"/>
    </source>
</evidence>
<evidence type="ECO:0000313" key="2">
    <source>
        <dbReference type="EMBL" id="WPX73327.1"/>
    </source>
</evidence>
<reference evidence="2" key="1">
    <citation type="submission" date="2023-10" db="EMBL/GenBank/DDBJ databases">
        <title>Genome sequence of Blautia coccoides DSM 935.</title>
        <authorList>
            <person name="Boeer T."/>
            <person name="Bengelsdorf F.R."/>
            <person name="Daniel R."/>
            <person name="Poehlein A."/>
        </authorList>
    </citation>
    <scope>NUCLEOTIDE SEQUENCE [LARGE SCALE GENOMIC DNA]</scope>
    <source>
        <strain evidence="2">DSM 935</strain>
    </source>
</reference>
<keyword evidence="3" id="KW-1185">Reference proteome</keyword>
<accession>A0ABZ0U7Y3</accession>
<dbReference type="InterPro" id="IPR036388">
    <property type="entry name" value="WH-like_DNA-bd_sf"/>
</dbReference>
<gene>
    <name evidence="2" type="ORF">BLCOC_16700</name>
</gene>
<dbReference type="InterPro" id="IPR013249">
    <property type="entry name" value="RNA_pol_sigma70_r4_t2"/>
</dbReference>
<dbReference type="SUPFAM" id="SSF88659">
    <property type="entry name" value="Sigma3 and sigma4 domains of RNA polymerase sigma factors"/>
    <property type="match status" value="1"/>
</dbReference>
<dbReference type="Proteomes" id="UP001325248">
    <property type="component" value="Chromosome"/>
</dbReference>
<evidence type="ECO:0000313" key="3">
    <source>
        <dbReference type="Proteomes" id="UP001325248"/>
    </source>
</evidence>
<sequence length="173" mass="20078">MVKAIKVIHLAPGESVLITAALALRHLVRLPQAVLMPAANQNSSMILMQNRRRKRSSLFFALHELTTEPLEQTYERIEQLREIQAVLQDIPPQQRERFILHFAYGYSYSEIAKMQGCHKAAVMRSAKSALKKSVKIWLPDYQLLPVFSPNHAVFLLYKIYYRLLLRRSAHLLR</sequence>
<name>A0ABZ0U7Y3_9FIRM</name>
<protein>
    <recommendedName>
        <fullName evidence="1">RNA polymerase sigma factor 70 region 4 type 2 domain-containing protein</fullName>
    </recommendedName>
</protein>
<feature type="domain" description="RNA polymerase sigma factor 70 region 4 type 2" evidence="1">
    <location>
        <begin position="81"/>
        <end position="132"/>
    </location>
</feature>
<dbReference type="InterPro" id="IPR013324">
    <property type="entry name" value="RNA_pol_sigma_r3/r4-like"/>
</dbReference>
<dbReference type="Pfam" id="PF08281">
    <property type="entry name" value="Sigma70_r4_2"/>
    <property type="match status" value="1"/>
</dbReference>
<proteinExistence type="predicted"/>
<dbReference type="EMBL" id="CP136422">
    <property type="protein sequence ID" value="WPX73327.1"/>
    <property type="molecule type" value="Genomic_DNA"/>
</dbReference>
<organism evidence="2 3">
    <name type="scientific">Blautia producta</name>
    <dbReference type="NCBI Taxonomy" id="33035"/>
    <lineage>
        <taxon>Bacteria</taxon>
        <taxon>Bacillati</taxon>
        <taxon>Bacillota</taxon>
        <taxon>Clostridia</taxon>
        <taxon>Lachnospirales</taxon>
        <taxon>Lachnospiraceae</taxon>
        <taxon>Blautia</taxon>
    </lineage>
</organism>
<dbReference type="Gene3D" id="1.10.10.10">
    <property type="entry name" value="Winged helix-like DNA-binding domain superfamily/Winged helix DNA-binding domain"/>
    <property type="match status" value="1"/>
</dbReference>